<dbReference type="Proteomes" id="UP000766595">
    <property type="component" value="Unassembled WGS sequence"/>
</dbReference>
<proteinExistence type="predicted"/>
<evidence type="ECO:0000313" key="1">
    <source>
        <dbReference type="EMBL" id="MBT9288968.1"/>
    </source>
</evidence>
<protein>
    <submittedName>
        <fullName evidence="1">Sulfotransferase</fullName>
    </submittedName>
</protein>
<reference evidence="1 2" key="1">
    <citation type="submission" date="2021-06" db="EMBL/GenBank/DDBJ databases">
        <authorList>
            <person name="Grouzdev D.S."/>
            <person name="Koziaeva V."/>
        </authorList>
    </citation>
    <scope>NUCLEOTIDE SEQUENCE [LARGE SCALE GENOMIC DNA]</scope>
    <source>
        <strain evidence="1 2">22</strain>
    </source>
</reference>
<dbReference type="InterPro" id="IPR027417">
    <property type="entry name" value="P-loop_NTPase"/>
</dbReference>
<dbReference type="SUPFAM" id="SSF52540">
    <property type="entry name" value="P-loop containing nucleoside triphosphate hydrolases"/>
    <property type="match status" value="1"/>
</dbReference>
<name>A0A947D297_9HYPH</name>
<accession>A0A947D297</accession>
<dbReference type="RefSeq" id="WP_261967600.1">
    <property type="nucleotide sequence ID" value="NZ_JAHHZF010000002.1"/>
</dbReference>
<comment type="caution">
    <text evidence="1">The sequence shown here is derived from an EMBL/GenBank/DDBJ whole genome shotgun (WGS) entry which is preliminary data.</text>
</comment>
<dbReference type="Gene3D" id="3.40.50.300">
    <property type="entry name" value="P-loop containing nucleotide triphosphate hydrolases"/>
    <property type="match status" value="1"/>
</dbReference>
<keyword evidence="2" id="KW-1185">Reference proteome</keyword>
<gene>
    <name evidence="1" type="ORF">KL771_05880</name>
</gene>
<evidence type="ECO:0000313" key="2">
    <source>
        <dbReference type="Proteomes" id="UP000766595"/>
    </source>
</evidence>
<dbReference type="AlphaFoldDB" id="A0A947D297"/>
<organism evidence="1 2">
    <name type="scientific">Prosthecodimorpha staleyi</name>
    <dbReference type="NCBI Taxonomy" id="2840188"/>
    <lineage>
        <taxon>Bacteria</taxon>
        <taxon>Pseudomonadati</taxon>
        <taxon>Pseudomonadota</taxon>
        <taxon>Alphaproteobacteria</taxon>
        <taxon>Hyphomicrobiales</taxon>
        <taxon>Ancalomicrobiaceae</taxon>
        <taxon>Prosthecodimorpha</taxon>
    </lineage>
</organism>
<sequence length="630" mass="69316">MASVRDWLRRLGMGHRHAPGLSAVSLARFRATRTLPVDRVNPGESPGRFDVDTLFFDIFRDTAPDRVVALGPRIDTVTPELGPIRFRAGGADLDAEASPARPGLPLMRWTISGRDLGRAGRIEVLARERRADVAIQPSGTHLFAGRRVLLTLSQDNPLAWIRDWAEYHVRTQGIDAVLLYDNASTRYAPQDIAAALSGIAGLIQVTVVSWPFPYGLSQNAGLDRFCQVGALEHARRRFLARSRGVLSLDIDELVVSGGPSVLDRLEGSKAAAMVFRGFWAEAPAIASVADRDRLRHRDCLLGLRGQVDTSDARVEAPCRPKWAAIPARLDDDAGLAVHAILGPDSRVDPDQVWSIGEDMVHFRHLRQINSGWKTERWKSEAYDAARHHFAVDLADRFDAVWGADTTRAARQLWQEPAGAPVHRIIGPFSPRFDFVLLCLQRSGSHMLGSALGRHPRVAFHGEFGPLRRRGAYVPVPGKLNFAAVMYNQTEEAAALGVDLSALPIIHLVRDLRAVAVSNLRSALSRRELGRAHRAHFRDPGAIPAQMKYMPPEDEIRDWMARHAGDFARLQPLIGANPRILTIDYAELTGSGDVREILPEPTERICRFLGVEPAPLPVSIVKSGGPVPPAA</sequence>
<dbReference type="EMBL" id="JAHHZF010000002">
    <property type="protein sequence ID" value="MBT9288968.1"/>
    <property type="molecule type" value="Genomic_DNA"/>
</dbReference>